<organism evidence="1 2">
    <name type="scientific">Ecytonucleospora hepatopenaei</name>
    <dbReference type="NCBI Taxonomy" id="646526"/>
    <lineage>
        <taxon>Eukaryota</taxon>
        <taxon>Fungi</taxon>
        <taxon>Fungi incertae sedis</taxon>
        <taxon>Microsporidia</taxon>
        <taxon>Enterocytozoonidae</taxon>
        <taxon>Ecytonucleospora</taxon>
    </lineage>
</organism>
<accession>A0A1W0E443</accession>
<keyword evidence="2" id="KW-1185">Reference proteome</keyword>
<name>A0A1W0E443_9MICR</name>
<gene>
    <name evidence="1" type="ORF">EHP00_518</name>
</gene>
<dbReference type="VEuPathDB" id="MicrosporidiaDB:EHP00_518"/>
<sequence length="880" mass="104785">MPDTSTNMSKIQKIEEQENKENCESKFNKMEYKHVKHELKKLADKVQENNFNEREKQILEIIFNLLTIDNFNCSTEEYMSSVLELLFELSKTTACFYFKDSFYSLFYIFMRKKLKCSLTLRIKVFKHIRYVSLPERLFTDLYLDYSKLDSTDVYGVSFKNYVLHKLIEKVIISYNDDKNSLDLTKERVLDVLKMFFNTIDDFNVPSFFNYLKTKINEKPIIIFLLAYTHHWLNNIEVDLFALKNLKALNNVNDSFMLKIFEVFSKIYFQVSLESNEQNQSEDLFLIIKDIFKSQKLQNIIFSVYQRLFNYVLINSRKTLSKIEIIRCFDMSQQHAIYTKIKQATFKQGHDIFLNVFKQINVNYVIHEIENTNDIKLFLDILNDTQIKLTNIQYKTVLFYYFKICADSNVIVDMEIVKKYLISVSHAFFELDEFYKLSLSKTPNREYNNNLLYVDIRNVLNNINFDTPYVLHFIAYMYEFVEFDLVELCAIITENEEWLRSKKMYECTKYILIIINNKLSKLKTISNLNNILVDKMVNTFTKNIIYKEHVKRLGKILFSLANNYDSLLHDKIIMILKGTVNPSSRFNLVIYGALGDYVNFEKMFNSNMNEISDNDLFALVLMLSYPKFKKKKEHFEIIKNCLNEIAEGIHGPDSSKNKHRLVLILENIFIEGRNGDSDLFLRNNISLFTRLYLSHDILSVIFMYALKDKLVVPNTVIEYLVINKNYKYLYRNFFNVCLNSIFGSINIIYERIKMELVSYQTINQNADQCINRDVEDNNAVYTIIDKFTKNTENISNLYNYNNNETYKYLVNNMYVVEDKLYVFILMKQIRNISKDDKEKIVEIIERHISNTEIREYMHCIHKEYKKSNRKEIEVEKILGTK</sequence>
<dbReference type="OrthoDB" id="2196257at2759"/>
<evidence type="ECO:0000313" key="1">
    <source>
        <dbReference type="EMBL" id="OQS54000.1"/>
    </source>
</evidence>
<evidence type="ECO:0000313" key="2">
    <source>
        <dbReference type="Proteomes" id="UP000192758"/>
    </source>
</evidence>
<dbReference type="EMBL" id="MNPJ01000023">
    <property type="protein sequence ID" value="OQS54000.1"/>
    <property type="molecule type" value="Genomic_DNA"/>
</dbReference>
<proteinExistence type="predicted"/>
<dbReference type="Proteomes" id="UP000192758">
    <property type="component" value="Unassembled WGS sequence"/>
</dbReference>
<comment type="caution">
    <text evidence="1">The sequence shown here is derived from an EMBL/GenBank/DDBJ whole genome shotgun (WGS) entry which is preliminary data.</text>
</comment>
<dbReference type="AlphaFoldDB" id="A0A1W0E443"/>
<reference evidence="1 2" key="1">
    <citation type="journal article" date="2017" name="Environ. Microbiol.">
        <title>Decay of the glycolytic pathway and adaptation to intranuclear parasitism within Enterocytozoonidae microsporidia.</title>
        <authorList>
            <person name="Wiredu Boakye D."/>
            <person name="Jaroenlak P."/>
            <person name="Prachumwat A."/>
            <person name="Williams T.A."/>
            <person name="Bateman K.S."/>
            <person name="Itsathitphaisarn O."/>
            <person name="Sritunyalucksana K."/>
            <person name="Paszkiewicz K.H."/>
            <person name="Moore K.A."/>
            <person name="Stentiford G.D."/>
            <person name="Williams B.A."/>
        </authorList>
    </citation>
    <scope>NUCLEOTIDE SEQUENCE [LARGE SCALE GENOMIC DNA]</scope>
    <source>
        <strain evidence="1 2">TH1</strain>
    </source>
</reference>
<protein>
    <submittedName>
        <fullName evidence="1">Uncharacterized protein</fullName>
    </submittedName>
</protein>